<name>A0ABU0MHF1_9PROT</name>
<reference evidence="2 3" key="1">
    <citation type="submission" date="2023-07" db="EMBL/GenBank/DDBJ databases">
        <title>Genomic Encyclopedia of Type Strains, Phase IV (KMG-IV): sequencing the most valuable type-strain genomes for metagenomic binning, comparative biology and taxonomic classification.</title>
        <authorList>
            <person name="Goeker M."/>
        </authorList>
    </citation>
    <scope>NUCLEOTIDE SEQUENCE [LARGE SCALE GENOMIC DNA]</scope>
    <source>
        <strain evidence="2 3">DSM 19922</strain>
    </source>
</reference>
<evidence type="ECO:0000313" key="2">
    <source>
        <dbReference type="EMBL" id="MDQ0532870.1"/>
    </source>
</evidence>
<evidence type="ECO:0000313" key="3">
    <source>
        <dbReference type="Proteomes" id="UP001244552"/>
    </source>
</evidence>
<feature type="region of interest" description="Disordered" evidence="1">
    <location>
        <begin position="80"/>
        <end position="106"/>
    </location>
</feature>
<evidence type="ECO:0000256" key="1">
    <source>
        <dbReference type="SAM" id="MobiDB-lite"/>
    </source>
</evidence>
<organism evidence="2 3">
    <name type="scientific">Azospirillum picis</name>
    <dbReference type="NCBI Taxonomy" id="488438"/>
    <lineage>
        <taxon>Bacteria</taxon>
        <taxon>Pseudomonadati</taxon>
        <taxon>Pseudomonadota</taxon>
        <taxon>Alphaproteobacteria</taxon>
        <taxon>Rhodospirillales</taxon>
        <taxon>Azospirillaceae</taxon>
        <taxon>Azospirillum</taxon>
    </lineage>
</organism>
<proteinExistence type="predicted"/>
<gene>
    <name evidence="2" type="ORF">QO018_001717</name>
</gene>
<sequence>MRLVSAQRNTGKKNVLINRKTLTQDNLFGDAINHGACSTRAPFLARLEQSSPIAGHKRQAHVGAAYLARGCSGGFGGSSTAAPGVLPRETAPARQKSGSGKFRSGSNRMLLRRHPCAFPCPTTGGAWSGDQNQSGFERNRRLQCPGPRFWVRLQTDGPQVIWLCQGSGHACGPPGARPFPGRPPPEKRCRMRGQRCQTVNTSVRCRNGESGFNERACSMPTRLHSPSGVHAGRRPDRIMAAWR</sequence>
<accession>A0ABU0MHF1</accession>
<comment type="caution">
    <text evidence="2">The sequence shown here is derived from an EMBL/GenBank/DDBJ whole genome shotgun (WGS) entry which is preliminary data.</text>
</comment>
<protein>
    <submittedName>
        <fullName evidence="2">Uncharacterized protein</fullName>
    </submittedName>
</protein>
<keyword evidence="3" id="KW-1185">Reference proteome</keyword>
<dbReference type="EMBL" id="JAUSVU010000004">
    <property type="protein sequence ID" value="MDQ0532870.1"/>
    <property type="molecule type" value="Genomic_DNA"/>
</dbReference>
<dbReference type="Proteomes" id="UP001244552">
    <property type="component" value="Unassembled WGS sequence"/>
</dbReference>